<keyword evidence="7" id="KW-1185">Reference proteome</keyword>
<dbReference type="SMART" id="SM00186">
    <property type="entry name" value="FBG"/>
    <property type="match status" value="1"/>
</dbReference>
<comment type="subcellular location">
    <subcellularLocation>
        <location evidence="1">Secreted</location>
    </subcellularLocation>
</comment>
<evidence type="ECO:0000256" key="2">
    <source>
        <dbReference type="ARBA" id="ARBA00022525"/>
    </source>
</evidence>
<evidence type="ECO:0000256" key="3">
    <source>
        <dbReference type="ARBA" id="ARBA00023157"/>
    </source>
</evidence>
<evidence type="ECO:0000256" key="1">
    <source>
        <dbReference type="ARBA" id="ARBA00004613"/>
    </source>
</evidence>
<dbReference type="CDD" id="cd00087">
    <property type="entry name" value="FReD"/>
    <property type="match status" value="1"/>
</dbReference>
<feature type="domain" description="Fibrinogen C-terminal" evidence="5">
    <location>
        <begin position="18"/>
        <end position="264"/>
    </location>
</feature>
<dbReference type="PANTHER" id="PTHR47221">
    <property type="entry name" value="FIBRINOGEN ALPHA CHAIN"/>
    <property type="match status" value="1"/>
</dbReference>
<comment type="caution">
    <text evidence="6">The sequence shown here is derived from an EMBL/GenBank/DDBJ whole genome shotgun (WGS) entry which is preliminary data.</text>
</comment>
<dbReference type="InterPro" id="IPR037579">
    <property type="entry name" value="FIB_ANG-like"/>
</dbReference>
<organism evidence="6 7">
    <name type="scientific">Tegillarca granosa</name>
    <name type="common">Malaysian cockle</name>
    <name type="synonym">Anadara granosa</name>
    <dbReference type="NCBI Taxonomy" id="220873"/>
    <lineage>
        <taxon>Eukaryota</taxon>
        <taxon>Metazoa</taxon>
        <taxon>Spiralia</taxon>
        <taxon>Lophotrochozoa</taxon>
        <taxon>Mollusca</taxon>
        <taxon>Bivalvia</taxon>
        <taxon>Autobranchia</taxon>
        <taxon>Pteriomorphia</taxon>
        <taxon>Arcoida</taxon>
        <taxon>Arcoidea</taxon>
        <taxon>Arcidae</taxon>
        <taxon>Tegillarca</taxon>
    </lineage>
</organism>
<protein>
    <recommendedName>
        <fullName evidence="5">Fibrinogen C-terminal domain-containing protein</fullName>
    </recommendedName>
</protein>
<evidence type="ECO:0000313" key="7">
    <source>
        <dbReference type="Proteomes" id="UP001217089"/>
    </source>
</evidence>
<dbReference type="NCBIfam" id="NF040941">
    <property type="entry name" value="GGGWT_bact"/>
    <property type="match status" value="1"/>
</dbReference>
<evidence type="ECO:0000259" key="5">
    <source>
        <dbReference type="PROSITE" id="PS51406"/>
    </source>
</evidence>
<gene>
    <name evidence="6" type="ORF">KUTeg_006742</name>
</gene>
<evidence type="ECO:0000256" key="4">
    <source>
        <dbReference type="ARBA" id="ARBA00023180"/>
    </source>
</evidence>
<proteinExistence type="predicted"/>
<dbReference type="InterPro" id="IPR014716">
    <property type="entry name" value="Fibrinogen_a/b/g_C_1"/>
</dbReference>
<accession>A0ABQ9FFF9</accession>
<dbReference type="PROSITE" id="PS51406">
    <property type="entry name" value="FIBRINOGEN_C_2"/>
    <property type="match status" value="1"/>
</dbReference>
<dbReference type="Proteomes" id="UP001217089">
    <property type="component" value="Unassembled WGS sequence"/>
</dbReference>
<keyword evidence="4" id="KW-0325">Glycoprotein</keyword>
<dbReference type="Gene3D" id="3.90.215.10">
    <property type="entry name" value="Gamma Fibrinogen, chain A, domain 1"/>
    <property type="match status" value="1"/>
</dbReference>
<dbReference type="PANTHER" id="PTHR47221:SF5">
    <property type="entry name" value="FIBRINOGEN C-TERMINAL DOMAIN-CONTAINING PROTEIN"/>
    <property type="match status" value="1"/>
</dbReference>
<evidence type="ECO:0000313" key="6">
    <source>
        <dbReference type="EMBL" id="KAJ8314592.1"/>
    </source>
</evidence>
<dbReference type="InterPro" id="IPR036056">
    <property type="entry name" value="Fibrinogen-like_C"/>
</dbReference>
<keyword evidence="2" id="KW-0964">Secreted</keyword>
<dbReference type="Pfam" id="PF00147">
    <property type="entry name" value="Fibrinogen_C"/>
    <property type="match status" value="2"/>
</dbReference>
<reference evidence="6 7" key="1">
    <citation type="submission" date="2022-12" db="EMBL/GenBank/DDBJ databases">
        <title>Chromosome-level genome of Tegillarca granosa.</title>
        <authorList>
            <person name="Kim J."/>
        </authorList>
    </citation>
    <scope>NUCLEOTIDE SEQUENCE [LARGE SCALE GENOMIC DNA]</scope>
    <source>
        <strain evidence="6">Teg-2019</strain>
        <tissue evidence="6">Adductor muscle</tissue>
    </source>
</reference>
<name>A0ABQ9FFF9_TEGGR</name>
<dbReference type="EMBL" id="JARBDR010000337">
    <property type="protein sequence ID" value="KAJ8314592.1"/>
    <property type="molecule type" value="Genomic_DNA"/>
</dbReference>
<keyword evidence="3" id="KW-1015">Disulfide bond</keyword>
<dbReference type="SUPFAM" id="SSF56496">
    <property type="entry name" value="Fibrinogen C-terminal domain-like"/>
    <property type="match status" value="1"/>
</dbReference>
<dbReference type="InterPro" id="IPR002181">
    <property type="entry name" value="Fibrinogen_a/b/g_C_dom"/>
</dbReference>
<sequence>MLIFGFLEFLSPCSDNYCTILVSGTDCASLYKAGVNQNGVYIIQLDARDNNTRFDVYCDMVADGGGWTVIQNLINGRFKPFNFCSQRRAEGSDDFYRNWDSYKNGFGGLNHDFWLGLDKIHLLTKYGNNRMRFDLLDWDKQKAFSEFEYLRIADEKDKYRILAGKYNGDAGDPFHTFSYAQTMQSMQFSTYGNDNDMDISGNCARTFNSGWWFNSCFLVNLNGVWYSSGSYFGKTSNGIIWDLWRNHTRGYSLMKSEIKLRPDLF</sequence>